<accession>A0A9P9DBS1</accession>
<proteinExistence type="predicted"/>
<protein>
    <submittedName>
        <fullName evidence="1">Uncharacterized protein</fullName>
    </submittedName>
</protein>
<reference evidence="1" key="1">
    <citation type="journal article" date="2021" name="Nat. Commun.">
        <title>Genetic determinants of endophytism in the Arabidopsis root mycobiome.</title>
        <authorList>
            <person name="Mesny F."/>
            <person name="Miyauchi S."/>
            <person name="Thiergart T."/>
            <person name="Pickel B."/>
            <person name="Atanasova L."/>
            <person name="Karlsson M."/>
            <person name="Huettel B."/>
            <person name="Barry K.W."/>
            <person name="Haridas S."/>
            <person name="Chen C."/>
            <person name="Bauer D."/>
            <person name="Andreopoulos W."/>
            <person name="Pangilinan J."/>
            <person name="LaButti K."/>
            <person name="Riley R."/>
            <person name="Lipzen A."/>
            <person name="Clum A."/>
            <person name="Drula E."/>
            <person name="Henrissat B."/>
            <person name="Kohler A."/>
            <person name="Grigoriev I.V."/>
            <person name="Martin F.M."/>
            <person name="Hacquard S."/>
        </authorList>
    </citation>
    <scope>NUCLEOTIDE SEQUENCE</scope>
    <source>
        <strain evidence="1">MPI-CAGE-CH-0243</strain>
    </source>
</reference>
<evidence type="ECO:0000313" key="2">
    <source>
        <dbReference type="Proteomes" id="UP000700596"/>
    </source>
</evidence>
<keyword evidence="2" id="KW-1185">Reference proteome</keyword>
<dbReference type="AlphaFoldDB" id="A0A9P9DBS1"/>
<name>A0A9P9DBS1_9PLEO</name>
<evidence type="ECO:0000313" key="1">
    <source>
        <dbReference type="EMBL" id="KAH7116259.1"/>
    </source>
</evidence>
<gene>
    <name evidence="1" type="ORF">B0J11DRAFT_584290</name>
</gene>
<dbReference type="Proteomes" id="UP000700596">
    <property type="component" value="Unassembled WGS sequence"/>
</dbReference>
<organism evidence="1 2">
    <name type="scientific">Dendryphion nanum</name>
    <dbReference type="NCBI Taxonomy" id="256645"/>
    <lineage>
        <taxon>Eukaryota</taxon>
        <taxon>Fungi</taxon>
        <taxon>Dikarya</taxon>
        <taxon>Ascomycota</taxon>
        <taxon>Pezizomycotina</taxon>
        <taxon>Dothideomycetes</taxon>
        <taxon>Pleosporomycetidae</taxon>
        <taxon>Pleosporales</taxon>
        <taxon>Torulaceae</taxon>
        <taxon>Dendryphion</taxon>
    </lineage>
</organism>
<dbReference type="EMBL" id="JAGMWT010000015">
    <property type="protein sequence ID" value="KAH7116259.1"/>
    <property type="molecule type" value="Genomic_DNA"/>
</dbReference>
<sequence>MIIEFNSTIPETIAFIQKIHWIIIPFNPCLTMAGRSKEIKWVKPGIRGQTNNEITHPFGRTWISTLQQPKTAKWDEETIRSIAKKAYNKLPVAIIVVAALWIEPVLGEDGDVRKKGAVYLGTQPRGIDSNRAFEKLCEESGKKLWTIIGGRTNSDGTPVEDNDQKWHSEDMAILQAEFHYFSRLGGELSTFPEGSIISTYGIRGKAYDPEPWWVEACGTTGGASKIKPSCRKVIEDLKLTAAFVPPKPKRNP</sequence>
<comment type="caution">
    <text evidence="1">The sequence shown here is derived from an EMBL/GenBank/DDBJ whole genome shotgun (WGS) entry which is preliminary data.</text>
</comment>